<dbReference type="EMBL" id="SIRE01000014">
    <property type="protein sequence ID" value="TBL76310.1"/>
    <property type="molecule type" value="Genomic_DNA"/>
</dbReference>
<comment type="subunit">
    <text evidence="2">Homodimer.</text>
</comment>
<dbReference type="InterPro" id="IPR050097">
    <property type="entry name" value="Ferredoxin-NADP_redctase_2"/>
</dbReference>
<keyword evidence="3" id="KW-0285">Flavoprotein</keyword>
<dbReference type="AlphaFoldDB" id="A0A4V2J3Y4"/>
<feature type="domain" description="FAD/NAD(P)-binding" evidence="5">
    <location>
        <begin position="5"/>
        <end position="291"/>
    </location>
</feature>
<proteinExistence type="predicted"/>
<evidence type="ECO:0000256" key="2">
    <source>
        <dbReference type="ARBA" id="ARBA00011738"/>
    </source>
</evidence>
<dbReference type="PRINTS" id="PR00469">
    <property type="entry name" value="PNDRDTASEII"/>
</dbReference>
<sequence length="305" mass="31687">MYTDYDVIIIGSGSAGLAAGIYTSRAGFSTLIMEKKTMGGELMNIQLIENYPGFANGVMGPDLASAMLEQASNAGAEVEIGEVTAIKSKSGIKTVRTDDQTLTCKGVILATGSHTKKLKVPGEEKLANRGVFYCATCDGAQSAGKPVVVAGAGDSALTDALYLAKLGCKVTILGRSLPRASKVLLDRAEANPNIEIKCGIKIESIVGDDWVTGVDYEDTATGTKSRLEVAGIYIRIGMVPNTQFLEDSLELGPGGLIPVNENMETAIPGIYAAGDVRVNSPAQIATSVGDGVTAAMAIGQYINSL</sequence>
<evidence type="ECO:0000256" key="1">
    <source>
        <dbReference type="ARBA" id="ARBA00001974"/>
    </source>
</evidence>
<dbReference type="OrthoDB" id="9806179at2"/>
<dbReference type="InterPro" id="IPR023753">
    <property type="entry name" value="FAD/NAD-binding_dom"/>
</dbReference>
<dbReference type="RefSeq" id="WP_131015217.1">
    <property type="nucleotide sequence ID" value="NZ_SIRE01000014.1"/>
</dbReference>
<accession>A0A4V2J3Y4</accession>
<dbReference type="PANTHER" id="PTHR48105">
    <property type="entry name" value="THIOREDOXIN REDUCTASE 1-RELATED-RELATED"/>
    <property type="match status" value="1"/>
</dbReference>
<organism evidence="6 7">
    <name type="scientific">Paenibacillus thalictri</name>
    <dbReference type="NCBI Taxonomy" id="2527873"/>
    <lineage>
        <taxon>Bacteria</taxon>
        <taxon>Bacillati</taxon>
        <taxon>Bacillota</taxon>
        <taxon>Bacilli</taxon>
        <taxon>Bacillales</taxon>
        <taxon>Paenibacillaceae</taxon>
        <taxon>Paenibacillus</taxon>
    </lineage>
</organism>
<dbReference type="Proteomes" id="UP000293142">
    <property type="component" value="Unassembled WGS sequence"/>
</dbReference>
<keyword evidence="4" id="KW-0560">Oxidoreductase</keyword>
<dbReference type="InterPro" id="IPR036188">
    <property type="entry name" value="FAD/NAD-bd_sf"/>
</dbReference>
<dbReference type="SUPFAM" id="SSF51905">
    <property type="entry name" value="FAD/NAD(P)-binding domain"/>
    <property type="match status" value="1"/>
</dbReference>
<protein>
    <submittedName>
        <fullName evidence="6">FAD-binding protein</fullName>
    </submittedName>
</protein>
<name>A0A4V2J3Y4_9BACL</name>
<evidence type="ECO:0000256" key="3">
    <source>
        <dbReference type="ARBA" id="ARBA00022630"/>
    </source>
</evidence>
<dbReference type="Gene3D" id="3.50.50.60">
    <property type="entry name" value="FAD/NAD(P)-binding domain"/>
    <property type="match status" value="2"/>
</dbReference>
<dbReference type="PRINTS" id="PR00368">
    <property type="entry name" value="FADPNR"/>
</dbReference>
<gene>
    <name evidence="6" type="ORF">EYB31_20150</name>
</gene>
<comment type="caution">
    <text evidence="6">The sequence shown here is derived from an EMBL/GenBank/DDBJ whole genome shotgun (WGS) entry which is preliminary data.</text>
</comment>
<evidence type="ECO:0000313" key="6">
    <source>
        <dbReference type="EMBL" id="TBL76310.1"/>
    </source>
</evidence>
<evidence type="ECO:0000313" key="7">
    <source>
        <dbReference type="Proteomes" id="UP000293142"/>
    </source>
</evidence>
<dbReference type="GO" id="GO:0016491">
    <property type="term" value="F:oxidoreductase activity"/>
    <property type="evidence" value="ECO:0007669"/>
    <property type="project" value="UniProtKB-KW"/>
</dbReference>
<evidence type="ECO:0000259" key="5">
    <source>
        <dbReference type="Pfam" id="PF07992"/>
    </source>
</evidence>
<reference evidence="6 7" key="1">
    <citation type="submission" date="2019-02" db="EMBL/GenBank/DDBJ databases">
        <title>Paenibacillus sp. nov., isolated from surface-sterilized tissue of Thalictrum simplex L.</title>
        <authorList>
            <person name="Tuo L."/>
        </authorList>
    </citation>
    <scope>NUCLEOTIDE SEQUENCE [LARGE SCALE GENOMIC DNA]</scope>
    <source>
        <strain evidence="6 7">N2SHLJ1</strain>
    </source>
</reference>
<dbReference type="Pfam" id="PF07992">
    <property type="entry name" value="Pyr_redox_2"/>
    <property type="match status" value="1"/>
</dbReference>
<comment type="cofactor">
    <cofactor evidence="1">
        <name>FAD</name>
        <dbReference type="ChEBI" id="CHEBI:57692"/>
    </cofactor>
</comment>
<evidence type="ECO:0000256" key="4">
    <source>
        <dbReference type="ARBA" id="ARBA00023002"/>
    </source>
</evidence>
<keyword evidence="7" id="KW-1185">Reference proteome</keyword>